<accession>A0AAD9QB17</accession>
<organism evidence="2 3">
    <name type="scientific">Acropora cervicornis</name>
    <name type="common">Staghorn coral</name>
    <dbReference type="NCBI Taxonomy" id="6130"/>
    <lineage>
        <taxon>Eukaryota</taxon>
        <taxon>Metazoa</taxon>
        <taxon>Cnidaria</taxon>
        <taxon>Anthozoa</taxon>
        <taxon>Hexacorallia</taxon>
        <taxon>Scleractinia</taxon>
        <taxon>Astrocoeniina</taxon>
        <taxon>Acroporidae</taxon>
        <taxon>Acropora</taxon>
    </lineage>
</organism>
<feature type="non-terminal residue" evidence="2">
    <location>
        <position position="186"/>
    </location>
</feature>
<evidence type="ECO:0000256" key="1">
    <source>
        <dbReference type="SAM" id="MobiDB-lite"/>
    </source>
</evidence>
<gene>
    <name evidence="2" type="ORF">P5673_020349</name>
</gene>
<comment type="caution">
    <text evidence="2">The sequence shown here is derived from an EMBL/GenBank/DDBJ whole genome shotgun (WGS) entry which is preliminary data.</text>
</comment>
<dbReference type="Proteomes" id="UP001249851">
    <property type="component" value="Unassembled WGS sequence"/>
</dbReference>
<reference evidence="2" key="1">
    <citation type="journal article" date="2023" name="G3 (Bethesda)">
        <title>Whole genome assembly and annotation of the endangered Caribbean coral Acropora cervicornis.</title>
        <authorList>
            <person name="Selwyn J.D."/>
            <person name="Vollmer S.V."/>
        </authorList>
    </citation>
    <scope>NUCLEOTIDE SEQUENCE</scope>
    <source>
        <strain evidence="2">K2</strain>
    </source>
</reference>
<reference evidence="2" key="2">
    <citation type="journal article" date="2023" name="Science">
        <title>Genomic signatures of disease resistance in endangered staghorn corals.</title>
        <authorList>
            <person name="Vollmer S.V."/>
            <person name="Selwyn J.D."/>
            <person name="Despard B.A."/>
            <person name="Roesel C.L."/>
        </authorList>
    </citation>
    <scope>NUCLEOTIDE SEQUENCE</scope>
    <source>
        <strain evidence="2">K2</strain>
    </source>
</reference>
<evidence type="ECO:0000313" key="3">
    <source>
        <dbReference type="Proteomes" id="UP001249851"/>
    </source>
</evidence>
<keyword evidence="3" id="KW-1185">Reference proteome</keyword>
<dbReference type="AlphaFoldDB" id="A0AAD9QB17"/>
<feature type="region of interest" description="Disordered" evidence="1">
    <location>
        <begin position="1"/>
        <end position="21"/>
    </location>
</feature>
<dbReference type="EMBL" id="JARQWQ010000049">
    <property type="protein sequence ID" value="KAK2557586.1"/>
    <property type="molecule type" value="Genomic_DNA"/>
</dbReference>
<name>A0AAD9QB17_ACRCE</name>
<protein>
    <submittedName>
        <fullName evidence="2">Uncharacterized protein</fullName>
    </submittedName>
</protein>
<evidence type="ECO:0000313" key="2">
    <source>
        <dbReference type="EMBL" id="KAK2557586.1"/>
    </source>
</evidence>
<sequence length="186" mass="20453">SPSAPVSPIPLQDNFSTPVHEHQHRQLHYETSPAMSALSFFFNPLTSESAPTSPIALSHNSSDVSVEFSCNGSASAAALASSMPQEERDISVTVELVFVLSMHTAAKLSSKPFISQYLRLSNKDDKTEKLSDLETECASGDLVALMLAYKNAPTRNLKTQTLSLYAYRCQMKKLQKLHEPYESITT</sequence>
<proteinExistence type="predicted"/>